<feature type="region of interest" description="Disordered" evidence="13">
    <location>
        <begin position="460"/>
        <end position="489"/>
    </location>
</feature>
<evidence type="ECO:0000256" key="9">
    <source>
        <dbReference type="ARBA" id="ARBA00023163"/>
    </source>
</evidence>
<protein>
    <recommendedName>
        <fullName evidence="12">RuvB-like helicase</fullName>
        <ecNumber evidence="12">3.6.4.12</ecNumber>
    </recommendedName>
</protein>
<evidence type="ECO:0000256" key="2">
    <source>
        <dbReference type="ARBA" id="ARBA00007519"/>
    </source>
</evidence>
<dbReference type="InterPro" id="IPR010339">
    <property type="entry name" value="TIP49_P-loop"/>
</dbReference>
<organism evidence="15 16">
    <name type="scientific">Babesia ovis</name>
    <dbReference type="NCBI Taxonomy" id="5869"/>
    <lineage>
        <taxon>Eukaryota</taxon>
        <taxon>Sar</taxon>
        <taxon>Alveolata</taxon>
        <taxon>Apicomplexa</taxon>
        <taxon>Aconoidasida</taxon>
        <taxon>Piroplasmida</taxon>
        <taxon>Babesiidae</taxon>
        <taxon>Babesia</taxon>
    </lineage>
</organism>
<proteinExistence type="inferred from homology"/>
<dbReference type="EMBL" id="BLIY01000022">
    <property type="protein sequence ID" value="GFE55486.1"/>
    <property type="molecule type" value="Genomic_DNA"/>
</dbReference>
<keyword evidence="10" id="KW-0234">DNA repair</keyword>
<dbReference type="GO" id="GO:0006281">
    <property type="term" value="P:DNA repair"/>
    <property type="evidence" value="ECO:0007669"/>
    <property type="project" value="UniProtKB-KW"/>
</dbReference>
<dbReference type="Proteomes" id="UP001057455">
    <property type="component" value="Unassembled WGS sequence"/>
</dbReference>
<dbReference type="GO" id="GO:0003678">
    <property type="term" value="F:DNA helicase activity"/>
    <property type="evidence" value="ECO:0007669"/>
    <property type="project" value="UniProtKB-EC"/>
</dbReference>
<evidence type="ECO:0000256" key="12">
    <source>
        <dbReference type="RuleBase" id="RU363048"/>
    </source>
</evidence>
<evidence type="ECO:0000313" key="15">
    <source>
        <dbReference type="EMBL" id="GFE55486.1"/>
    </source>
</evidence>
<dbReference type="InterPro" id="IPR041048">
    <property type="entry name" value="RuvB-like_C"/>
</dbReference>
<keyword evidence="6 12" id="KW-0347">Helicase</keyword>
<name>A0A9W5TD26_BABOV</name>
<dbReference type="FunFam" id="3.40.50.300:FF:002221">
    <property type="entry name" value="RuvB-like 2"/>
    <property type="match status" value="2"/>
</dbReference>
<dbReference type="FunFam" id="1.10.8.60:FF:000010">
    <property type="entry name" value="RuvB-like helicase"/>
    <property type="match status" value="1"/>
</dbReference>
<reference evidence="15" key="1">
    <citation type="submission" date="2019-12" db="EMBL/GenBank/DDBJ databases">
        <title>Genome sequence of Babesia ovis.</title>
        <authorList>
            <person name="Yamagishi J."/>
            <person name="Sevinc F."/>
            <person name="Xuan X."/>
        </authorList>
    </citation>
    <scope>NUCLEOTIDE SEQUENCE</scope>
    <source>
        <strain evidence="15">Selcuk</strain>
    </source>
</reference>
<dbReference type="InterPro" id="IPR042487">
    <property type="entry name" value="RuvBL1/2_DNA/RNA_bd_dom"/>
</dbReference>
<evidence type="ECO:0000256" key="10">
    <source>
        <dbReference type="ARBA" id="ARBA00023204"/>
    </source>
</evidence>
<dbReference type="AlphaFoldDB" id="A0A9W5TD26"/>
<dbReference type="Pfam" id="PF06068">
    <property type="entry name" value="TIP49"/>
    <property type="match status" value="1"/>
</dbReference>
<dbReference type="Gene3D" id="2.40.50.360">
    <property type="entry name" value="RuvB-like helicase, domain II"/>
    <property type="match status" value="1"/>
</dbReference>
<keyword evidence="16" id="KW-1185">Reference proteome</keyword>
<dbReference type="SUPFAM" id="SSF52540">
    <property type="entry name" value="P-loop containing nucleoside triphosphate hydrolases"/>
    <property type="match status" value="1"/>
</dbReference>
<feature type="domain" description="AAA+ ATPase" evidence="14">
    <location>
        <begin position="63"/>
        <end position="364"/>
    </location>
</feature>
<dbReference type="InterPro" id="IPR027417">
    <property type="entry name" value="P-loop_NTPase"/>
</dbReference>
<comment type="subcellular location">
    <subcellularLocation>
        <location evidence="1">Nucleus</location>
    </subcellularLocation>
</comment>
<keyword evidence="8 12" id="KW-0805">Transcription regulation</keyword>
<dbReference type="OrthoDB" id="10060499at2759"/>
<dbReference type="Gene3D" id="1.10.8.60">
    <property type="match status" value="1"/>
</dbReference>
<dbReference type="SMART" id="SM00382">
    <property type="entry name" value="AAA"/>
    <property type="match status" value="1"/>
</dbReference>
<dbReference type="FunFam" id="2.40.50.360:FF:000002">
    <property type="entry name" value="RuvB-like helicase"/>
    <property type="match status" value="1"/>
</dbReference>
<evidence type="ECO:0000256" key="8">
    <source>
        <dbReference type="ARBA" id="ARBA00023015"/>
    </source>
</evidence>
<gene>
    <name evidence="15" type="ORF">BaOVIS_028900</name>
</gene>
<comment type="similarity">
    <text evidence="2 12">Belongs to the RuvB family.</text>
</comment>
<evidence type="ECO:0000256" key="6">
    <source>
        <dbReference type="ARBA" id="ARBA00022806"/>
    </source>
</evidence>
<dbReference type="InterPro" id="IPR027238">
    <property type="entry name" value="RuvB-like"/>
</dbReference>
<evidence type="ECO:0000256" key="5">
    <source>
        <dbReference type="ARBA" id="ARBA00022801"/>
    </source>
</evidence>
<evidence type="ECO:0000256" key="13">
    <source>
        <dbReference type="SAM" id="MobiDB-lite"/>
    </source>
</evidence>
<sequence>MTQTIELSDVVKIERVGIHSHIRGLGIDDNLNVEYQADGLVGQVQARRAAGLVVKMMNSGVISGRGILLAGQPGSGKTALAIAISKALGADTPFTHLNASEVYSMGMSKTECLLQAFRRSVGVRVSDECEVIEGEVTEIEIDRFANRQVDPSSFSSAPTTVGKMTMKTTDMETLYDVGHKLIEAMRRENITAGDVIRIDKASGTVRKLGRVYSRSRDYDAVGPNVKFVPCPSGELQKRQTITHTVTLHDIDVINSRSQGFLALFAGDTGEIDSQIRAQIDAKVQEWQSDNRAELLPGVLFIDEAHMLDVECFSFLCRHLESEMCPFLILATNRGITNVRGTSYKSPHGIPLDLLDRLLIIPTYPFQPEDTEKIIEERCSEEDVELDDESLHLLCKIASETSLRYALQLINAADLIRRRRGAKEVTAMDVRRAFGLFVDTRRSTKYLVEFQHDFMFSELQGDADAPEDSGMQVETGARGDSGMDVEPNDH</sequence>
<keyword evidence="11 12" id="KW-0539">Nucleus</keyword>
<keyword evidence="9 12" id="KW-0804">Transcription</keyword>
<evidence type="ECO:0000256" key="4">
    <source>
        <dbReference type="ARBA" id="ARBA00022763"/>
    </source>
</evidence>
<evidence type="ECO:0000256" key="7">
    <source>
        <dbReference type="ARBA" id="ARBA00022840"/>
    </source>
</evidence>
<keyword evidence="4" id="KW-0227">DNA damage</keyword>
<comment type="catalytic activity">
    <reaction evidence="12">
        <text>ATP + H2O = ADP + phosphate + H(+)</text>
        <dbReference type="Rhea" id="RHEA:13065"/>
        <dbReference type="ChEBI" id="CHEBI:15377"/>
        <dbReference type="ChEBI" id="CHEBI:15378"/>
        <dbReference type="ChEBI" id="CHEBI:30616"/>
        <dbReference type="ChEBI" id="CHEBI:43474"/>
        <dbReference type="ChEBI" id="CHEBI:456216"/>
        <dbReference type="EC" id="3.6.4.12"/>
    </reaction>
</comment>
<dbReference type="PANTHER" id="PTHR11093">
    <property type="entry name" value="RUVB-RELATED REPTIN AND PONTIN"/>
    <property type="match status" value="1"/>
</dbReference>
<evidence type="ECO:0000256" key="1">
    <source>
        <dbReference type="ARBA" id="ARBA00004123"/>
    </source>
</evidence>
<dbReference type="Pfam" id="PF17856">
    <property type="entry name" value="TIP49_C"/>
    <property type="match status" value="1"/>
</dbReference>
<dbReference type="InterPro" id="IPR003593">
    <property type="entry name" value="AAA+_ATPase"/>
</dbReference>
<evidence type="ECO:0000256" key="11">
    <source>
        <dbReference type="ARBA" id="ARBA00023242"/>
    </source>
</evidence>
<evidence type="ECO:0000259" key="14">
    <source>
        <dbReference type="SMART" id="SM00382"/>
    </source>
</evidence>
<dbReference type="GO" id="GO:0005634">
    <property type="term" value="C:nucleus"/>
    <property type="evidence" value="ECO:0007669"/>
    <property type="project" value="UniProtKB-SubCell"/>
</dbReference>
<evidence type="ECO:0000313" key="16">
    <source>
        <dbReference type="Proteomes" id="UP001057455"/>
    </source>
</evidence>
<dbReference type="GO" id="GO:0005524">
    <property type="term" value="F:ATP binding"/>
    <property type="evidence" value="ECO:0007669"/>
    <property type="project" value="UniProtKB-KW"/>
</dbReference>
<dbReference type="Gene3D" id="3.40.50.300">
    <property type="entry name" value="P-loop containing nucleotide triphosphate hydrolases"/>
    <property type="match status" value="1"/>
</dbReference>
<keyword evidence="3 12" id="KW-0547">Nucleotide-binding</keyword>
<dbReference type="GO" id="GO:0016787">
    <property type="term" value="F:hydrolase activity"/>
    <property type="evidence" value="ECO:0007669"/>
    <property type="project" value="UniProtKB-KW"/>
</dbReference>
<accession>A0A9W5TD26</accession>
<keyword evidence="5 12" id="KW-0378">Hydrolase</keyword>
<keyword evidence="7 12" id="KW-0067">ATP-binding</keyword>
<evidence type="ECO:0000256" key="3">
    <source>
        <dbReference type="ARBA" id="ARBA00022741"/>
    </source>
</evidence>
<dbReference type="EC" id="3.6.4.12" evidence="12"/>
<comment type="caution">
    <text evidence="15">The sequence shown here is derived from an EMBL/GenBank/DDBJ whole genome shotgun (WGS) entry which is preliminary data.</text>
</comment>